<dbReference type="EMBL" id="BAAAPF010000208">
    <property type="protein sequence ID" value="GAA2139451.1"/>
    <property type="molecule type" value="Genomic_DNA"/>
</dbReference>
<feature type="transmembrane region" description="Helical" evidence="2">
    <location>
        <begin position="70"/>
        <end position="90"/>
    </location>
</feature>
<feature type="transmembrane region" description="Helical" evidence="2">
    <location>
        <begin position="123"/>
        <end position="141"/>
    </location>
</feature>
<evidence type="ECO:0000256" key="2">
    <source>
        <dbReference type="SAM" id="Phobius"/>
    </source>
</evidence>
<evidence type="ECO:0000313" key="4">
    <source>
        <dbReference type="Proteomes" id="UP001500443"/>
    </source>
</evidence>
<proteinExistence type="predicted"/>
<keyword evidence="2" id="KW-0472">Membrane</keyword>
<name>A0ABN2ZAT8_9ACTN</name>
<gene>
    <name evidence="3" type="ORF">GCM10009802_49450</name>
</gene>
<sequence>MTSRDDTDLDDTGLDDTGKTGIAGPAAAGPPGTDAGDPHTPGAGDLGDPLAPDGDEPPPPRLTPRQARRVRALTSAGVMVAVGVGMVVQFRREPSLLTFALYGGALILSGTAIMLSRAGRTRVAMAVLAAGFAFVVADQLLR</sequence>
<protein>
    <recommendedName>
        <fullName evidence="5">Integral membrane protein</fullName>
    </recommendedName>
</protein>
<reference evidence="3 4" key="1">
    <citation type="journal article" date="2019" name="Int. J. Syst. Evol. Microbiol.">
        <title>The Global Catalogue of Microorganisms (GCM) 10K type strain sequencing project: providing services to taxonomists for standard genome sequencing and annotation.</title>
        <authorList>
            <consortium name="The Broad Institute Genomics Platform"/>
            <consortium name="The Broad Institute Genome Sequencing Center for Infectious Disease"/>
            <person name="Wu L."/>
            <person name="Ma J."/>
        </authorList>
    </citation>
    <scope>NUCLEOTIDE SEQUENCE [LARGE SCALE GENOMIC DNA]</scope>
    <source>
        <strain evidence="3 4">JCM 15481</strain>
    </source>
</reference>
<dbReference type="Proteomes" id="UP001500443">
    <property type="component" value="Unassembled WGS sequence"/>
</dbReference>
<keyword evidence="4" id="KW-1185">Reference proteome</keyword>
<accession>A0ABN2ZAT8</accession>
<feature type="region of interest" description="Disordered" evidence="1">
    <location>
        <begin position="1"/>
        <end position="65"/>
    </location>
</feature>
<feature type="transmembrane region" description="Helical" evidence="2">
    <location>
        <begin position="96"/>
        <end position="116"/>
    </location>
</feature>
<evidence type="ECO:0000313" key="3">
    <source>
        <dbReference type="EMBL" id="GAA2139451.1"/>
    </source>
</evidence>
<evidence type="ECO:0008006" key="5">
    <source>
        <dbReference type="Google" id="ProtNLM"/>
    </source>
</evidence>
<comment type="caution">
    <text evidence="3">The sequence shown here is derived from an EMBL/GenBank/DDBJ whole genome shotgun (WGS) entry which is preliminary data.</text>
</comment>
<feature type="compositionally biased region" description="Low complexity" evidence="1">
    <location>
        <begin position="19"/>
        <end position="52"/>
    </location>
</feature>
<dbReference type="RefSeq" id="WP_344292283.1">
    <property type="nucleotide sequence ID" value="NZ_BAAAPF010000208.1"/>
</dbReference>
<keyword evidence="2" id="KW-0812">Transmembrane</keyword>
<evidence type="ECO:0000256" key="1">
    <source>
        <dbReference type="SAM" id="MobiDB-lite"/>
    </source>
</evidence>
<organism evidence="3 4">
    <name type="scientific">Streptomyces synnematoformans</name>
    <dbReference type="NCBI Taxonomy" id="415721"/>
    <lineage>
        <taxon>Bacteria</taxon>
        <taxon>Bacillati</taxon>
        <taxon>Actinomycetota</taxon>
        <taxon>Actinomycetes</taxon>
        <taxon>Kitasatosporales</taxon>
        <taxon>Streptomycetaceae</taxon>
        <taxon>Streptomyces</taxon>
    </lineage>
</organism>
<keyword evidence="2" id="KW-1133">Transmembrane helix</keyword>